<dbReference type="Proteomes" id="UP000242146">
    <property type="component" value="Unassembled WGS sequence"/>
</dbReference>
<feature type="compositionally biased region" description="Polar residues" evidence="1">
    <location>
        <begin position="66"/>
        <end position="95"/>
    </location>
</feature>
<evidence type="ECO:0000313" key="3">
    <source>
        <dbReference type="Proteomes" id="UP000242146"/>
    </source>
</evidence>
<dbReference type="STRING" id="101127.A0A1X2G4X0"/>
<dbReference type="OrthoDB" id="2289518at2759"/>
<proteinExistence type="predicted"/>
<gene>
    <name evidence="2" type="ORF">DM01DRAFT_1378218</name>
</gene>
<sequence length="226" mass="24118">MPSPATMNPTKLGDYVQSVLQYVHELTRFYAECLPARRFSNFRGRQRADKEMIRVLLSGGSKYASPPQTSAQPLTPTDDFGNTSQPPPGTSNGSATYADEPTARAMPATSSVVMPLDSPMTPSGVTIAAIAPATNPPNVAFAIQGSLPVHLAFESQSNLSTSSIIISGLSSAANVAIAIGSNYASATIGPRHYQPNRALALLSQHPLQMRLPNGEKPLMYRHQLKK</sequence>
<name>A0A1X2G4X0_9FUNG</name>
<feature type="region of interest" description="Disordered" evidence="1">
    <location>
        <begin position="60"/>
        <end position="98"/>
    </location>
</feature>
<dbReference type="EMBL" id="MCGT01000044">
    <property type="protein sequence ID" value="ORX45099.1"/>
    <property type="molecule type" value="Genomic_DNA"/>
</dbReference>
<keyword evidence="3" id="KW-1185">Reference proteome</keyword>
<accession>A0A1X2G4X0</accession>
<dbReference type="AlphaFoldDB" id="A0A1X2G4X0"/>
<evidence type="ECO:0000256" key="1">
    <source>
        <dbReference type="SAM" id="MobiDB-lite"/>
    </source>
</evidence>
<evidence type="ECO:0000313" key="2">
    <source>
        <dbReference type="EMBL" id="ORX45099.1"/>
    </source>
</evidence>
<organism evidence="2 3">
    <name type="scientific">Hesseltinella vesiculosa</name>
    <dbReference type="NCBI Taxonomy" id="101127"/>
    <lineage>
        <taxon>Eukaryota</taxon>
        <taxon>Fungi</taxon>
        <taxon>Fungi incertae sedis</taxon>
        <taxon>Mucoromycota</taxon>
        <taxon>Mucoromycotina</taxon>
        <taxon>Mucoromycetes</taxon>
        <taxon>Mucorales</taxon>
        <taxon>Cunninghamellaceae</taxon>
        <taxon>Hesseltinella</taxon>
    </lineage>
</organism>
<reference evidence="2 3" key="1">
    <citation type="submission" date="2016-07" db="EMBL/GenBank/DDBJ databases">
        <title>Pervasive Adenine N6-methylation of Active Genes in Fungi.</title>
        <authorList>
            <consortium name="DOE Joint Genome Institute"/>
            <person name="Mondo S.J."/>
            <person name="Dannebaum R.O."/>
            <person name="Kuo R.C."/>
            <person name="Labutti K."/>
            <person name="Haridas S."/>
            <person name="Kuo A."/>
            <person name="Salamov A."/>
            <person name="Ahrendt S.R."/>
            <person name="Lipzen A."/>
            <person name="Sullivan W."/>
            <person name="Andreopoulos W.B."/>
            <person name="Clum A."/>
            <person name="Lindquist E."/>
            <person name="Daum C."/>
            <person name="Ramamoorthy G.K."/>
            <person name="Gryganskyi A."/>
            <person name="Culley D."/>
            <person name="Magnuson J.K."/>
            <person name="James T.Y."/>
            <person name="O'Malley M.A."/>
            <person name="Stajich J.E."/>
            <person name="Spatafora J.W."/>
            <person name="Visel A."/>
            <person name="Grigoriev I.V."/>
        </authorList>
    </citation>
    <scope>NUCLEOTIDE SEQUENCE [LARGE SCALE GENOMIC DNA]</scope>
    <source>
        <strain evidence="2 3">NRRL 3301</strain>
    </source>
</reference>
<protein>
    <submittedName>
        <fullName evidence="2">Uncharacterized protein</fullName>
    </submittedName>
</protein>
<comment type="caution">
    <text evidence="2">The sequence shown here is derived from an EMBL/GenBank/DDBJ whole genome shotgun (WGS) entry which is preliminary data.</text>
</comment>